<feature type="region of interest" description="Disordered" evidence="1">
    <location>
        <begin position="215"/>
        <end position="237"/>
    </location>
</feature>
<feature type="region of interest" description="Disordered" evidence="1">
    <location>
        <begin position="283"/>
        <end position="304"/>
    </location>
</feature>
<dbReference type="OrthoDB" id="5525274at2"/>
<dbReference type="AlphaFoldDB" id="A0A2N5DAC9"/>
<gene>
    <name evidence="2" type="ORF">SGCZBJ_16825</name>
</gene>
<sequence>MVALTIRRLSSRVVNPDAETALAVAPLVDMAARRLPNALDVALSRALTAAGVDETVVIGLPKVKLRLRIGAGVDVDNLARCWAEAIVEAVMHALRDAETTTSSLGLGTAGAGGAHGSDEIAVFADPWNAQTAWLRAAAMGEPEPWWHDALGPTNAAAILSEWIDCDPARAAALLLDLLVATPDLPRLLSASQERRLAAQLLARLRGAVRDTLEAGSPRAAPHAPLAQESPAPPDLPGPVAAAIDAIASDRRNLYRLAAWMTYGAAWTPILVRSDADQIVSAAEPASPAIPGLAPPLRQSSETSGEPRLAALAALEPSATAERAPPQTAAGVPVMTGGLLLLLRPLGMSGLLDDLHGDALRQALLSMGLAALHRITAPLSPAARRVTLERDRPLLAIFAGARPPDSPLDDQVPDPQAYVRLDLLMARAPEGVAWAPGATRRLYGDVDPFGDTPEGALARLALRPGRLSWTAWSADIAWPLATADIALRRAGWDIDLGWLPWTGRTIRFHYDGVEAS</sequence>
<proteinExistence type="predicted"/>
<organism evidence="2 3">
    <name type="scientific">Caulobacter zeae</name>
    <dbReference type="NCBI Taxonomy" id="2055137"/>
    <lineage>
        <taxon>Bacteria</taxon>
        <taxon>Pseudomonadati</taxon>
        <taxon>Pseudomonadota</taxon>
        <taxon>Alphaproteobacteria</taxon>
        <taxon>Caulobacterales</taxon>
        <taxon>Caulobacteraceae</taxon>
        <taxon>Caulobacter</taxon>
    </lineage>
</organism>
<reference evidence="2 3" key="1">
    <citation type="submission" date="2017-12" db="EMBL/GenBank/DDBJ databases">
        <title>The genome sequence of Caulobacter sp. 410.</title>
        <authorList>
            <person name="Gao J."/>
            <person name="Mao X."/>
            <person name="Sun J."/>
        </authorList>
    </citation>
    <scope>NUCLEOTIDE SEQUENCE [LARGE SCALE GENOMIC DNA]</scope>
    <source>
        <strain evidence="2 3">410</strain>
    </source>
</reference>
<accession>A0A2N5DAC9</accession>
<comment type="caution">
    <text evidence="2">The sequence shown here is derived from an EMBL/GenBank/DDBJ whole genome shotgun (WGS) entry which is preliminary data.</text>
</comment>
<protein>
    <submittedName>
        <fullName evidence="2">Uncharacterized protein</fullName>
    </submittedName>
</protein>
<dbReference type="Proteomes" id="UP000234479">
    <property type="component" value="Unassembled WGS sequence"/>
</dbReference>
<evidence type="ECO:0000313" key="2">
    <source>
        <dbReference type="EMBL" id="PLR23018.1"/>
    </source>
</evidence>
<keyword evidence="3" id="KW-1185">Reference proteome</keyword>
<dbReference type="RefSeq" id="WP_101719147.1">
    <property type="nucleotide sequence ID" value="NZ_PJRS01000034.1"/>
</dbReference>
<dbReference type="EMBL" id="PJRS01000034">
    <property type="protein sequence ID" value="PLR23018.1"/>
    <property type="molecule type" value="Genomic_DNA"/>
</dbReference>
<evidence type="ECO:0000313" key="3">
    <source>
        <dbReference type="Proteomes" id="UP000234479"/>
    </source>
</evidence>
<evidence type="ECO:0000256" key="1">
    <source>
        <dbReference type="SAM" id="MobiDB-lite"/>
    </source>
</evidence>
<name>A0A2N5DAC9_9CAUL</name>